<feature type="transmembrane region" description="Helical" evidence="2">
    <location>
        <begin position="428"/>
        <end position="461"/>
    </location>
</feature>
<name>A0A1T4S1I4_9HYPH</name>
<dbReference type="Proteomes" id="UP000190135">
    <property type="component" value="Unassembled WGS sequence"/>
</dbReference>
<reference evidence="3 4" key="1">
    <citation type="submission" date="2017-02" db="EMBL/GenBank/DDBJ databases">
        <authorList>
            <person name="Peterson S.W."/>
        </authorList>
    </citation>
    <scope>NUCLEOTIDE SEQUENCE [LARGE SCALE GENOMIC DNA]</scope>
    <source>
        <strain evidence="3 4">USBA 369</strain>
    </source>
</reference>
<accession>A0A1T4S1I4</accession>
<feature type="transmembrane region" description="Helical" evidence="2">
    <location>
        <begin position="212"/>
        <end position="234"/>
    </location>
</feature>
<dbReference type="PANTHER" id="PTHR34219:SF1">
    <property type="entry name" value="PEPSY DOMAIN-CONTAINING PROTEIN"/>
    <property type="match status" value="1"/>
</dbReference>
<feature type="transmembrane region" description="Helical" evidence="2">
    <location>
        <begin position="386"/>
        <end position="408"/>
    </location>
</feature>
<gene>
    <name evidence="3" type="ORF">SAMN05428963_108166</name>
</gene>
<feature type="transmembrane region" description="Helical" evidence="2">
    <location>
        <begin position="34"/>
        <end position="58"/>
    </location>
</feature>
<feature type="transmembrane region" description="Helical" evidence="2">
    <location>
        <begin position="168"/>
        <end position="188"/>
    </location>
</feature>
<feature type="region of interest" description="Disordered" evidence="1">
    <location>
        <begin position="1"/>
        <end position="21"/>
    </location>
</feature>
<protein>
    <submittedName>
        <fullName evidence="3">Uncharacterized iron-regulated membrane protein</fullName>
    </submittedName>
</protein>
<dbReference type="OrthoDB" id="9791166at2"/>
<dbReference type="InterPro" id="IPR005625">
    <property type="entry name" value="PepSY-ass_TM"/>
</dbReference>
<organism evidence="3 4">
    <name type="scientific">Consotaella salsifontis</name>
    <dbReference type="NCBI Taxonomy" id="1365950"/>
    <lineage>
        <taxon>Bacteria</taxon>
        <taxon>Pseudomonadati</taxon>
        <taxon>Pseudomonadota</taxon>
        <taxon>Alphaproteobacteria</taxon>
        <taxon>Hyphomicrobiales</taxon>
        <taxon>Aurantimonadaceae</taxon>
        <taxon>Consotaella</taxon>
    </lineage>
</organism>
<dbReference type="AlphaFoldDB" id="A0A1T4S1I4"/>
<keyword evidence="2" id="KW-0812">Transmembrane</keyword>
<evidence type="ECO:0000313" key="3">
    <source>
        <dbReference type="EMBL" id="SKA22027.1"/>
    </source>
</evidence>
<keyword evidence="2" id="KW-0472">Membrane</keyword>
<evidence type="ECO:0000256" key="2">
    <source>
        <dbReference type="SAM" id="Phobius"/>
    </source>
</evidence>
<dbReference type="EMBL" id="FUXL01000008">
    <property type="protein sequence ID" value="SKA22027.1"/>
    <property type="molecule type" value="Genomic_DNA"/>
</dbReference>
<dbReference type="PANTHER" id="PTHR34219">
    <property type="entry name" value="IRON-REGULATED INNER MEMBRANE PROTEIN-RELATED"/>
    <property type="match status" value="1"/>
</dbReference>
<dbReference type="Pfam" id="PF03929">
    <property type="entry name" value="PepSY_TM"/>
    <property type="match status" value="1"/>
</dbReference>
<keyword evidence="2" id="KW-1133">Transmembrane helix</keyword>
<evidence type="ECO:0000256" key="1">
    <source>
        <dbReference type="SAM" id="MobiDB-lite"/>
    </source>
</evidence>
<proteinExistence type="predicted"/>
<sequence>MSDITSSSPSTPTTAAPSARNAPLPRLYSSVWRWHFYAGLIVLPFMVLLAVTGSLYLFKDEINTLVYGDLLRVEATGAPMLAPTQIVAKALAEHPGTLKGFRPSATPDEAAQVSIRDDDGLSDVIYVNPYDGAVLGSLWDGGAAGSPVMYVVRKLHSLDYVGWWANRIIEAVAGWAVLLVITGIYLWWPRGRKVGRFKIRSATSGRPWWRDLHAVTGIYTSVFILFFAFTGLPWSGVWGDQFYKLAYAAGLGIPDGYWDKFPVSTVPVAQALDRSPWIMEQQPMPVSKTAPGIGVKPASLDQITATVEGAGIAKGYAIAVPTSPDGVFTASVYPDDVRKERVVHLDQYSGKILFDMGLAELGALGAAAEWGVSLHMGQQFGLLNQLVLLAACIAIMTMAVSAIVIWWKRRPAGGFGAPRVPADFRVPPAVFVIAIACGIFFPLVGLSLIVVAIIELVLGVAKRVRAA</sequence>
<keyword evidence="4" id="KW-1185">Reference proteome</keyword>
<feature type="compositionally biased region" description="Low complexity" evidence="1">
    <location>
        <begin position="1"/>
        <end position="19"/>
    </location>
</feature>
<dbReference type="RefSeq" id="WP_078708884.1">
    <property type="nucleotide sequence ID" value="NZ_FUXL01000008.1"/>
</dbReference>
<dbReference type="STRING" id="1365950.SAMN05428963_108166"/>
<evidence type="ECO:0000313" key="4">
    <source>
        <dbReference type="Proteomes" id="UP000190135"/>
    </source>
</evidence>